<dbReference type="InterPro" id="IPR011467">
    <property type="entry name" value="DUF1573"/>
</dbReference>
<feature type="region of interest" description="Disordered" evidence="1">
    <location>
        <begin position="24"/>
        <end position="56"/>
    </location>
</feature>
<dbReference type="Pfam" id="PF07610">
    <property type="entry name" value="DUF1573"/>
    <property type="match status" value="1"/>
</dbReference>
<sequence>MKKLMLVAGFAALSLMACNKKEDASSRIQNGASTTTETTTASTTTDGVTETATSTTTQTGFPKIAFNETTHDFGDVKKGSKNEVEFEIKNEGTVDLVIIDAKASCGCTVPEKPQEPIKPGSSAKMKVVFSANSAGLQSKNVTLTTNTEAGSEVLTVKANVTE</sequence>
<evidence type="ECO:0008006" key="5">
    <source>
        <dbReference type="Google" id="ProtNLM"/>
    </source>
</evidence>
<dbReference type="EMBL" id="FNXE01000062">
    <property type="protein sequence ID" value="SEI02020.1"/>
    <property type="molecule type" value="Genomic_DNA"/>
</dbReference>
<protein>
    <recommendedName>
        <fullName evidence="5">DUF1573 domain-containing protein</fullName>
    </recommendedName>
</protein>
<dbReference type="STRING" id="1159016.SAMN02927937_02780"/>
<feature type="compositionally biased region" description="Low complexity" evidence="1">
    <location>
        <begin position="31"/>
        <end position="56"/>
    </location>
</feature>
<dbReference type="Proteomes" id="UP000199634">
    <property type="component" value="Unassembled WGS sequence"/>
</dbReference>
<dbReference type="Gene3D" id="2.60.40.10">
    <property type="entry name" value="Immunoglobulins"/>
    <property type="match status" value="1"/>
</dbReference>
<evidence type="ECO:0000256" key="1">
    <source>
        <dbReference type="SAM" id="MobiDB-lite"/>
    </source>
</evidence>
<dbReference type="PANTHER" id="PTHR37833:SF1">
    <property type="entry name" value="SIGNAL PEPTIDE PROTEIN"/>
    <property type="match status" value="1"/>
</dbReference>
<reference evidence="3 4" key="1">
    <citation type="submission" date="2016-10" db="EMBL/GenBank/DDBJ databases">
        <authorList>
            <person name="de Groot N.N."/>
        </authorList>
    </citation>
    <scope>NUCLEOTIDE SEQUENCE [LARGE SCALE GENOMIC DNA]</scope>
    <source>
        <strain evidence="3 4">CGMCC 1.10825</strain>
    </source>
</reference>
<dbReference type="PROSITE" id="PS51257">
    <property type="entry name" value="PROKAR_LIPOPROTEIN"/>
    <property type="match status" value="1"/>
</dbReference>
<dbReference type="AlphaFoldDB" id="A0A1H6MR76"/>
<dbReference type="RefSeq" id="WP_091102554.1">
    <property type="nucleotide sequence ID" value="NZ_FNXE01000062.1"/>
</dbReference>
<dbReference type="PANTHER" id="PTHR37833">
    <property type="entry name" value="LIPOPROTEIN-RELATED"/>
    <property type="match status" value="1"/>
</dbReference>
<dbReference type="OrthoDB" id="826619at2"/>
<gene>
    <name evidence="3" type="ORF">SAMN02927937_02780</name>
</gene>
<evidence type="ECO:0000313" key="3">
    <source>
        <dbReference type="EMBL" id="SEI02020.1"/>
    </source>
</evidence>
<accession>A0A1H6MR76</accession>
<organism evidence="3 4">
    <name type="scientific">Paenimyroides marinum</name>
    <dbReference type="NCBI Taxonomy" id="1159016"/>
    <lineage>
        <taxon>Bacteria</taxon>
        <taxon>Pseudomonadati</taxon>
        <taxon>Bacteroidota</taxon>
        <taxon>Flavobacteriia</taxon>
        <taxon>Flavobacteriales</taxon>
        <taxon>Flavobacteriaceae</taxon>
        <taxon>Paenimyroides</taxon>
    </lineage>
</organism>
<evidence type="ECO:0000256" key="2">
    <source>
        <dbReference type="SAM" id="SignalP"/>
    </source>
</evidence>
<keyword evidence="4" id="KW-1185">Reference proteome</keyword>
<proteinExistence type="predicted"/>
<evidence type="ECO:0000313" key="4">
    <source>
        <dbReference type="Proteomes" id="UP000199634"/>
    </source>
</evidence>
<feature type="chain" id="PRO_5011604898" description="DUF1573 domain-containing protein" evidence="2">
    <location>
        <begin position="18"/>
        <end position="162"/>
    </location>
</feature>
<name>A0A1H6MR76_9FLAO</name>
<feature type="signal peptide" evidence="2">
    <location>
        <begin position="1"/>
        <end position="17"/>
    </location>
</feature>
<dbReference type="InterPro" id="IPR013783">
    <property type="entry name" value="Ig-like_fold"/>
</dbReference>
<keyword evidence="2" id="KW-0732">Signal</keyword>